<dbReference type="EMBL" id="JXXV01000016">
    <property type="protein sequence ID" value="KJY83188.1"/>
    <property type="molecule type" value="Genomic_DNA"/>
</dbReference>
<dbReference type="InterPro" id="IPR004090">
    <property type="entry name" value="Chemotax_Me-accpt_rcpt"/>
</dbReference>
<feature type="domain" description="Methyl-accepting transducer" evidence="6">
    <location>
        <begin position="305"/>
        <end position="541"/>
    </location>
</feature>
<feature type="domain" description="HAMP" evidence="7">
    <location>
        <begin position="246"/>
        <end position="300"/>
    </location>
</feature>
<dbReference type="STRING" id="579748.TW81_09260"/>
<dbReference type="OrthoDB" id="2489132at2"/>
<protein>
    <submittedName>
        <fullName evidence="8">Chemotaxis protein</fullName>
    </submittedName>
</protein>
<dbReference type="SMART" id="SM00304">
    <property type="entry name" value="HAMP"/>
    <property type="match status" value="1"/>
</dbReference>
<keyword evidence="5" id="KW-0812">Transmembrane</keyword>
<dbReference type="Proteomes" id="UP000033673">
    <property type="component" value="Unassembled WGS sequence"/>
</dbReference>
<dbReference type="PRINTS" id="PR00260">
    <property type="entry name" value="CHEMTRNSDUCR"/>
</dbReference>
<evidence type="ECO:0000313" key="8">
    <source>
        <dbReference type="EMBL" id="KJY83188.1"/>
    </source>
</evidence>
<dbReference type="InterPro" id="IPR003660">
    <property type="entry name" value="HAMP_dom"/>
</dbReference>
<dbReference type="CDD" id="cd06225">
    <property type="entry name" value="HAMP"/>
    <property type="match status" value="1"/>
</dbReference>
<evidence type="ECO:0000259" key="7">
    <source>
        <dbReference type="PROSITE" id="PS50885"/>
    </source>
</evidence>
<dbReference type="CDD" id="cd11386">
    <property type="entry name" value="MCP_signal"/>
    <property type="match status" value="1"/>
</dbReference>
<keyword evidence="5" id="KW-1133">Transmembrane helix</keyword>
<evidence type="ECO:0000313" key="9">
    <source>
        <dbReference type="Proteomes" id="UP000033673"/>
    </source>
</evidence>
<gene>
    <name evidence="8" type="ORF">TW81_09260</name>
</gene>
<evidence type="ECO:0000256" key="3">
    <source>
        <dbReference type="ARBA" id="ARBA00029447"/>
    </source>
</evidence>
<evidence type="ECO:0000256" key="1">
    <source>
        <dbReference type="ARBA" id="ARBA00004370"/>
    </source>
</evidence>
<evidence type="ECO:0000256" key="4">
    <source>
        <dbReference type="PROSITE-ProRule" id="PRU00284"/>
    </source>
</evidence>
<reference evidence="8 9" key="1">
    <citation type="journal article" date="2015" name="BMC Genomics">
        <title>Genome mining reveals unlocked bioactive potential of marine Gram-negative bacteria.</title>
        <authorList>
            <person name="Machado H."/>
            <person name="Sonnenschein E.C."/>
            <person name="Melchiorsen J."/>
            <person name="Gram L."/>
        </authorList>
    </citation>
    <scope>NUCLEOTIDE SEQUENCE [LARGE SCALE GENOMIC DNA]</scope>
    <source>
        <strain evidence="8 9">S2757</strain>
    </source>
</reference>
<comment type="caution">
    <text evidence="8">The sequence shown here is derived from an EMBL/GenBank/DDBJ whole genome shotgun (WGS) entry which is preliminary data.</text>
</comment>
<keyword evidence="2 4" id="KW-0807">Transducer</keyword>
<sequence length="578" mass="62831">MTNLSFKNKIIALIVAIITLTIATSYFSVNHFISRYIQESDSKNITHNVDLIKQKLETELSNKLSLASSLNFSMMDISEAKENSGFAKVVKVVNGYAFDDTGNMSDEDAQVFIDLADAHGEEMVISPVTKSDLGYSMVFSVKRADESVDFFTLELAEFASIITEYAAKGSFAELSAGNVTIFSNKQGDNLTPVERPIEFADQSWQLVGYIDLDNIQSNTDKLNWLITLALLVCAGIIIFVSVILINYSFKPLNRLQDVVADLSQGNGDLTQRLNVERSDEIGVISQSINLFIEKLQHMFVDVSRSAQDIDTAVHNIAEQSASNATTLEQHTLETEQAITAIEELSATASSISDSADTAAKLTESTNQFAEQSKQTVNNAVDSVNALVNQVSAMSQATSTMSEDTKQISSVLQVIGEIAEQTNLLALNAAIEAARAGDQGRGFAVVADEVRALAARTQDSTSQINEMLSKLRATTDNVVSEMEATRESCEQTASNTTQVMDSLNQVTHSVVEMNDLNTLIATSAMQQSQVTGEVSTNMAAIQEIVRLLNSNAGHTNSVCEELRETSVDLSQLVGKFKVQ</sequence>
<evidence type="ECO:0000259" key="6">
    <source>
        <dbReference type="PROSITE" id="PS50111"/>
    </source>
</evidence>
<proteinExistence type="inferred from homology"/>
<dbReference type="PATRIC" id="fig|579748.3.peg.1906"/>
<keyword evidence="5" id="KW-0472">Membrane</keyword>
<evidence type="ECO:0000256" key="2">
    <source>
        <dbReference type="ARBA" id="ARBA00023224"/>
    </source>
</evidence>
<dbReference type="Pfam" id="PF00015">
    <property type="entry name" value="MCPsignal"/>
    <property type="match status" value="1"/>
</dbReference>
<dbReference type="FunFam" id="1.10.287.950:FF:000001">
    <property type="entry name" value="Methyl-accepting chemotaxis sensory transducer"/>
    <property type="match status" value="1"/>
</dbReference>
<organism evidence="8 9">
    <name type="scientific">Vibrio galatheae</name>
    <dbReference type="NCBI Taxonomy" id="579748"/>
    <lineage>
        <taxon>Bacteria</taxon>
        <taxon>Pseudomonadati</taxon>
        <taxon>Pseudomonadota</taxon>
        <taxon>Gammaproteobacteria</taxon>
        <taxon>Vibrionales</taxon>
        <taxon>Vibrionaceae</taxon>
        <taxon>Vibrio</taxon>
    </lineage>
</organism>
<comment type="similarity">
    <text evidence="3">Belongs to the methyl-accepting chemotaxis (MCP) protein family.</text>
</comment>
<dbReference type="RefSeq" id="WP_045955426.1">
    <property type="nucleotide sequence ID" value="NZ_JXXV01000016.1"/>
</dbReference>
<feature type="transmembrane region" description="Helical" evidence="5">
    <location>
        <begin position="224"/>
        <end position="245"/>
    </location>
</feature>
<comment type="subcellular location">
    <subcellularLocation>
        <location evidence="1">Membrane</location>
    </subcellularLocation>
</comment>
<dbReference type="GO" id="GO:0007165">
    <property type="term" value="P:signal transduction"/>
    <property type="evidence" value="ECO:0007669"/>
    <property type="project" value="UniProtKB-KW"/>
</dbReference>
<evidence type="ECO:0000256" key="5">
    <source>
        <dbReference type="SAM" id="Phobius"/>
    </source>
</evidence>
<dbReference type="SMART" id="SM00283">
    <property type="entry name" value="MA"/>
    <property type="match status" value="1"/>
</dbReference>
<accession>A0A0F4NJZ9</accession>
<dbReference type="PANTHER" id="PTHR32089">
    <property type="entry name" value="METHYL-ACCEPTING CHEMOTAXIS PROTEIN MCPB"/>
    <property type="match status" value="1"/>
</dbReference>
<dbReference type="Pfam" id="PF00672">
    <property type="entry name" value="HAMP"/>
    <property type="match status" value="1"/>
</dbReference>
<dbReference type="PROSITE" id="PS50885">
    <property type="entry name" value="HAMP"/>
    <property type="match status" value="1"/>
</dbReference>
<dbReference type="Gene3D" id="1.10.287.950">
    <property type="entry name" value="Methyl-accepting chemotaxis protein"/>
    <property type="match status" value="1"/>
</dbReference>
<name>A0A0F4NJZ9_9VIBR</name>
<dbReference type="PROSITE" id="PS50111">
    <property type="entry name" value="CHEMOTAXIS_TRANSDUC_2"/>
    <property type="match status" value="1"/>
</dbReference>
<dbReference type="PANTHER" id="PTHR32089:SF55">
    <property type="entry name" value="METHYL ACCEPTING SENSORY TRANSDUCER WITH CACHE_2 SMALL MOLECULE BINDING DOMAIN"/>
    <property type="match status" value="1"/>
</dbReference>
<dbReference type="InterPro" id="IPR004089">
    <property type="entry name" value="MCPsignal_dom"/>
</dbReference>
<dbReference type="AlphaFoldDB" id="A0A0F4NJZ9"/>
<dbReference type="GO" id="GO:0004888">
    <property type="term" value="F:transmembrane signaling receptor activity"/>
    <property type="evidence" value="ECO:0007669"/>
    <property type="project" value="InterPro"/>
</dbReference>
<dbReference type="GO" id="GO:0006935">
    <property type="term" value="P:chemotaxis"/>
    <property type="evidence" value="ECO:0007669"/>
    <property type="project" value="InterPro"/>
</dbReference>
<dbReference type="GO" id="GO:0016020">
    <property type="term" value="C:membrane"/>
    <property type="evidence" value="ECO:0007669"/>
    <property type="project" value="UniProtKB-SubCell"/>
</dbReference>
<dbReference type="SUPFAM" id="SSF58104">
    <property type="entry name" value="Methyl-accepting chemotaxis protein (MCP) signaling domain"/>
    <property type="match status" value="1"/>
</dbReference>
<keyword evidence="9" id="KW-1185">Reference proteome</keyword>